<keyword evidence="4 9" id="KW-0560">Oxidoreductase</keyword>
<dbReference type="PANTHER" id="PTHR47990">
    <property type="entry name" value="2-OXOGLUTARATE (2OG) AND FE(II)-DEPENDENT OXYGENASE SUPERFAMILY PROTEIN-RELATED"/>
    <property type="match status" value="1"/>
</dbReference>
<dbReference type="Pfam" id="PF14226">
    <property type="entry name" value="DIOX_N"/>
    <property type="match status" value="1"/>
</dbReference>
<dbReference type="SUPFAM" id="SSF51197">
    <property type="entry name" value="Clavaminate synthase-like"/>
    <property type="match status" value="1"/>
</dbReference>
<keyword evidence="3 11" id="KW-0223">Dioxygenase</keyword>
<keyword evidence="2 9" id="KW-0479">Metal-binding</keyword>
<dbReference type="GO" id="GO:0046872">
    <property type="term" value="F:metal ion binding"/>
    <property type="evidence" value="ECO:0007669"/>
    <property type="project" value="UniProtKB-KW"/>
</dbReference>
<dbReference type="Proteomes" id="UP000236161">
    <property type="component" value="Unassembled WGS sequence"/>
</dbReference>
<evidence type="ECO:0000256" key="2">
    <source>
        <dbReference type="ARBA" id="ARBA00022723"/>
    </source>
</evidence>
<keyword evidence="5 9" id="KW-0408">Iron</keyword>
<sequence length="319" mass="34746">MVVRTNPSPEGIFLVKALKPSAPFPGVPAIDLSVPGAAGGMVAACTEFGFFKVINHGVSKGLMAALEAEAMEFFNLPETEKEKKAGAASPFGYGNKNIGRNGDVGWLEYLLMDASTASPSFRFAALKEYVAAVKKLAAELLELMAEGLGIEQRNAFSRLVKDARSDSFFRINHYPPCPAVQSFNLGLNGFGEHTDPQIISVLRSNNSNGLQIALKDGSWVSVPPDQDSFFVIVGDSLQVLTNGRFRSVRHRVVTSGVRSRLSMIYFGGPALSERIAPLPQLLGALEQSRYRGFTWAEYKAAAFKSRLADNRLVHFEKKQ</sequence>
<dbReference type="GO" id="GO:0045543">
    <property type="term" value="F:gibberellin 2-beta-dioxygenase activity"/>
    <property type="evidence" value="ECO:0007669"/>
    <property type="project" value="UniProtKB-EC"/>
</dbReference>
<evidence type="ECO:0000256" key="7">
    <source>
        <dbReference type="ARBA" id="ARBA00061282"/>
    </source>
</evidence>
<evidence type="ECO:0000256" key="9">
    <source>
        <dbReference type="RuleBase" id="RU003682"/>
    </source>
</evidence>
<dbReference type="InterPro" id="IPR044861">
    <property type="entry name" value="IPNS-like_FE2OG_OXY"/>
</dbReference>
<evidence type="ECO:0000256" key="1">
    <source>
        <dbReference type="ARBA" id="ARBA00001961"/>
    </source>
</evidence>
<evidence type="ECO:0000256" key="6">
    <source>
        <dbReference type="ARBA" id="ARBA00052204"/>
    </source>
</evidence>
<dbReference type="InterPro" id="IPR027443">
    <property type="entry name" value="IPNS-like_sf"/>
</dbReference>
<dbReference type="EC" id="1.14.11.13" evidence="8"/>
<gene>
    <name evidence="11" type="primary">GA2OX1</name>
    <name evidence="11" type="ORF">AXF42_Ash017149</name>
</gene>
<dbReference type="EMBL" id="KZ453539">
    <property type="protein sequence ID" value="PKA47204.1"/>
    <property type="molecule type" value="Genomic_DNA"/>
</dbReference>
<dbReference type="InterPro" id="IPR005123">
    <property type="entry name" value="Oxoglu/Fe-dep_dioxygenase_dom"/>
</dbReference>
<dbReference type="Pfam" id="PF03171">
    <property type="entry name" value="2OG-FeII_Oxy"/>
    <property type="match status" value="1"/>
</dbReference>
<evidence type="ECO:0000256" key="8">
    <source>
        <dbReference type="ARBA" id="ARBA00066708"/>
    </source>
</evidence>
<accession>A0A2H9ZV77</accession>
<dbReference type="InterPro" id="IPR026992">
    <property type="entry name" value="DIOX_N"/>
</dbReference>
<dbReference type="AlphaFoldDB" id="A0A2H9ZV77"/>
<comment type="similarity">
    <text evidence="7">Belongs to the iron/ascorbate-dependent oxidoreductase family. GA2OX subfamily.</text>
</comment>
<dbReference type="Gene3D" id="2.60.120.330">
    <property type="entry name" value="B-lactam Antibiotic, Isopenicillin N Synthase, Chain"/>
    <property type="match status" value="1"/>
</dbReference>
<proteinExistence type="inferred from homology"/>
<keyword evidence="12" id="KW-1185">Reference proteome</keyword>
<name>A0A2H9ZV77_9ASPA</name>
<reference evidence="11 12" key="1">
    <citation type="journal article" date="2017" name="Nature">
        <title>The Apostasia genome and the evolution of orchids.</title>
        <authorList>
            <person name="Zhang G.Q."/>
            <person name="Liu K.W."/>
            <person name="Li Z."/>
            <person name="Lohaus R."/>
            <person name="Hsiao Y.Y."/>
            <person name="Niu S.C."/>
            <person name="Wang J.Y."/>
            <person name="Lin Y.C."/>
            <person name="Xu Q."/>
            <person name="Chen L.J."/>
            <person name="Yoshida K."/>
            <person name="Fujiwara S."/>
            <person name="Wang Z.W."/>
            <person name="Zhang Y.Q."/>
            <person name="Mitsuda N."/>
            <person name="Wang M."/>
            <person name="Liu G.H."/>
            <person name="Pecoraro L."/>
            <person name="Huang H.X."/>
            <person name="Xiao X.J."/>
            <person name="Lin M."/>
            <person name="Wu X.Y."/>
            <person name="Wu W.L."/>
            <person name="Chen Y.Y."/>
            <person name="Chang S.B."/>
            <person name="Sakamoto S."/>
            <person name="Ohme-Takagi M."/>
            <person name="Yagi M."/>
            <person name="Zeng S.J."/>
            <person name="Shen C.Y."/>
            <person name="Yeh C.M."/>
            <person name="Luo Y.B."/>
            <person name="Tsai W.C."/>
            <person name="Van de Peer Y."/>
            <person name="Liu Z.J."/>
        </authorList>
    </citation>
    <scope>NUCLEOTIDE SEQUENCE [LARGE SCALE GENOMIC DNA]</scope>
    <source>
        <strain evidence="12">cv. Shenzhen</strain>
        <tissue evidence="11">Stem</tissue>
    </source>
</reference>
<comment type="cofactor">
    <cofactor evidence="1">
        <name>L-ascorbate</name>
        <dbReference type="ChEBI" id="CHEBI:38290"/>
    </cofactor>
</comment>
<dbReference type="OrthoDB" id="288590at2759"/>
<evidence type="ECO:0000256" key="3">
    <source>
        <dbReference type="ARBA" id="ARBA00022964"/>
    </source>
</evidence>
<comment type="catalytic activity">
    <reaction evidence="6">
        <text>gibberellin A1 + 2-oxoglutarate + O2 = gibberellin A8 + succinate + CO2</text>
        <dbReference type="Rhea" id="RHEA:15005"/>
        <dbReference type="ChEBI" id="CHEBI:15379"/>
        <dbReference type="ChEBI" id="CHEBI:16526"/>
        <dbReference type="ChEBI" id="CHEBI:16810"/>
        <dbReference type="ChEBI" id="CHEBI:30031"/>
        <dbReference type="ChEBI" id="CHEBI:58524"/>
        <dbReference type="ChEBI" id="CHEBI:58594"/>
        <dbReference type="EC" id="1.14.11.13"/>
    </reaction>
</comment>
<dbReference type="STRING" id="1088818.A0A2H9ZV77"/>
<evidence type="ECO:0000256" key="5">
    <source>
        <dbReference type="ARBA" id="ARBA00023004"/>
    </source>
</evidence>
<dbReference type="FunFam" id="2.60.120.330:FF:000014">
    <property type="entry name" value="Gibberellin 2-beta-dioxygenase 1"/>
    <property type="match status" value="1"/>
</dbReference>
<dbReference type="InterPro" id="IPR050231">
    <property type="entry name" value="Iron_ascorbate_oxido_reductase"/>
</dbReference>
<dbReference type="PROSITE" id="PS51471">
    <property type="entry name" value="FE2OG_OXY"/>
    <property type="match status" value="1"/>
</dbReference>
<evidence type="ECO:0000259" key="10">
    <source>
        <dbReference type="PROSITE" id="PS51471"/>
    </source>
</evidence>
<feature type="domain" description="Fe2OG dioxygenase" evidence="10">
    <location>
        <begin position="164"/>
        <end position="269"/>
    </location>
</feature>
<evidence type="ECO:0000313" key="12">
    <source>
        <dbReference type="Proteomes" id="UP000236161"/>
    </source>
</evidence>
<evidence type="ECO:0000313" key="11">
    <source>
        <dbReference type="EMBL" id="PKA47204.1"/>
    </source>
</evidence>
<evidence type="ECO:0000256" key="4">
    <source>
        <dbReference type="ARBA" id="ARBA00023002"/>
    </source>
</evidence>
<protein>
    <recommendedName>
        <fullName evidence="8">gibberellin 2beta-dioxygenase</fullName>
        <ecNumber evidence="8">1.14.11.13</ecNumber>
    </recommendedName>
</protein>
<organism evidence="11 12">
    <name type="scientific">Apostasia shenzhenica</name>
    <dbReference type="NCBI Taxonomy" id="1088818"/>
    <lineage>
        <taxon>Eukaryota</taxon>
        <taxon>Viridiplantae</taxon>
        <taxon>Streptophyta</taxon>
        <taxon>Embryophyta</taxon>
        <taxon>Tracheophyta</taxon>
        <taxon>Spermatophyta</taxon>
        <taxon>Magnoliopsida</taxon>
        <taxon>Liliopsida</taxon>
        <taxon>Asparagales</taxon>
        <taxon>Orchidaceae</taxon>
        <taxon>Apostasioideae</taxon>
        <taxon>Apostasia</taxon>
    </lineage>
</organism>